<feature type="region of interest" description="Disordered" evidence="1">
    <location>
        <begin position="208"/>
        <end position="271"/>
    </location>
</feature>
<dbReference type="InterPro" id="IPR013783">
    <property type="entry name" value="Ig-like_fold"/>
</dbReference>
<evidence type="ECO:0000259" key="2">
    <source>
        <dbReference type="PROSITE" id="PS51782"/>
    </source>
</evidence>
<gene>
    <name evidence="3" type="ORF">MNBD_ALPHA08-132</name>
</gene>
<feature type="compositionally biased region" description="Basic and acidic residues" evidence="1">
    <location>
        <begin position="72"/>
        <end position="99"/>
    </location>
</feature>
<sequence length="610" mass="64825">MAVNPLVVFVGLAVTTLGGLVAVVQQKNPRVEPSPGVVQSQPQTNVQNQLKNSPLSVPETTAPVGKALNKVPDPEKLANLEPGKKIEKKSPPTPDLTKKTIQEKTVPAAPTFDMVRVEKDGGAVVVGRAEPGADVLLKLNGKAIGQTKANEKGDWVFVPEQLIPQGNNELVIEATGQDKKSVRSKQSIFIAIPKGGKEKPLIVVTKPDAPTRVLQQPDAKPVPAKPSELSSVKTAKTDLSPPQPRKTEQLTSEQPTGGQPATAPLVQKENLLAPVASSPAAEKPVEKVVSVPNLQEKIKAITKAAQAPELPPKSRLTFGTVDYNDRGEIVFTGKAKAGSTVRLYVDNEFVGDAIAEADGNWVFRGNEQIKPGEHELRADQLNTEGKVAQRTAVPFVRANPEKVAALLETRKKTSPSPAQDQPAKPAPVEPKVTATPPEMLPETPLEQTEVAKVEPVAKSPTEQNQQQAIEPAANPTPVAPPAKIVEAASPPAKSPVTPAPTQEPEQAPEQVASINSAGNPAETASTEPDKSQPQLVPHVVIQPGNNLWNISRVIYGKGIAYTTIYQANQAQIKNPNRIYPGQIFTTPGTTSTGSIAPDQREPLVDITAEN</sequence>
<name>A0A3B0R5U8_9ZZZZ</name>
<evidence type="ECO:0000313" key="3">
    <source>
        <dbReference type="EMBL" id="VAV87511.1"/>
    </source>
</evidence>
<dbReference type="PANTHER" id="PTHR48125:SF10">
    <property type="entry name" value="OS12G0136300 PROTEIN"/>
    <property type="match status" value="1"/>
</dbReference>
<dbReference type="CDD" id="cd00118">
    <property type="entry name" value="LysM"/>
    <property type="match status" value="1"/>
</dbReference>
<dbReference type="PANTHER" id="PTHR48125">
    <property type="entry name" value="LP07818P1"/>
    <property type="match status" value="1"/>
</dbReference>
<feature type="region of interest" description="Disordered" evidence="1">
    <location>
        <begin position="31"/>
        <end position="99"/>
    </location>
</feature>
<feature type="compositionally biased region" description="Polar residues" evidence="1">
    <location>
        <begin position="37"/>
        <end position="59"/>
    </location>
</feature>
<protein>
    <recommendedName>
        <fullName evidence="2">LysM domain-containing protein</fullName>
    </recommendedName>
</protein>
<dbReference type="InterPro" id="IPR018392">
    <property type="entry name" value="LysM"/>
</dbReference>
<evidence type="ECO:0000256" key="1">
    <source>
        <dbReference type="SAM" id="MobiDB-lite"/>
    </source>
</evidence>
<dbReference type="Gene3D" id="2.60.40.10">
    <property type="entry name" value="Immunoglobulins"/>
    <property type="match status" value="2"/>
</dbReference>
<dbReference type="EMBL" id="UOEC01000030">
    <property type="protein sequence ID" value="VAV87511.1"/>
    <property type="molecule type" value="Genomic_DNA"/>
</dbReference>
<dbReference type="Pfam" id="PF01476">
    <property type="entry name" value="LysM"/>
    <property type="match status" value="1"/>
</dbReference>
<reference evidence="3" key="1">
    <citation type="submission" date="2018-06" db="EMBL/GenBank/DDBJ databases">
        <authorList>
            <person name="Zhirakovskaya E."/>
        </authorList>
    </citation>
    <scope>NUCLEOTIDE SEQUENCE</scope>
</reference>
<feature type="compositionally biased region" description="Polar residues" evidence="1">
    <location>
        <begin position="512"/>
        <end position="534"/>
    </location>
</feature>
<organism evidence="3">
    <name type="scientific">hydrothermal vent metagenome</name>
    <dbReference type="NCBI Taxonomy" id="652676"/>
    <lineage>
        <taxon>unclassified sequences</taxon>
        <taxon>metagenomes</taxon>
        <taxon>ecological metagenomes</taxon>
    </lineage>
</organism>
<dbReference type="AlphaFoldDB" id="A0A3B0R5U8"/>
<feature type="compositionally biased region" description="Low complexity" evidence="1">
    <location>
        <begin position="499"/>
        <end position="510"/>
    </location>
</feature>
<accession>A0A3B0R5U8</accession>
<dbReference type="PROSITE" id="PS51782">
    <property type="entry name" value="LYSM"/>
    <property type="match status" value="1"/>
</dbReference>
<feature type="compositionally biased region" description="Polar residues" evidence="1">
    <location>
        <begin position="249"/>
        <end position="259"/>
    </location>
</feature>
<dbReference type="Gene3D" id="3.10.350.10">
    <property type="entry name" value="LysM domain"/>
    <property type="match status" value="1"/>
</dbReference>
<feature type="domain" description="LysM" evidence="2">
    <location>
        <begin position="537"/>
        <end position="586"/>
    </location>
</feature>
<feature type="region of interest" description="Disordered" evidence="1">
    <location>
        <begin position="409"/>
        <end position="534"/>
    </location>
</feature>
<feature type="compositionally biased region" description="Low complexity" evidence="1">
    <location>
        <begin position="433"/>
        <end position="448"/>
    </location>
</feature>
<proteinExistence type="predicted"/>
<dbReference type="InterPro" id="IPR036779">
    <property type="entry name" value="LysM_dom_sf"/>
</dbReference>